<dbReference type="GeneID" id="71985611"/>
<dbReference type="EMBL" id="CP090167">
    <property type="protein sequence ID" value="UJO17944.1"/>
    <property type="molecule type" value="Genomic_DNA"/>
</dbReference>
<feature type="region of interest" description="Disordered" evidence="1">
    <location>
        <begin position="1"/>
        <end position="52"/>
    </location>
</feature>
<feature type="region of interest" description="Disordered" evidence="1">
    <location>
        <begin position="70"/>
        <end position="155"/>
    </location>
</feature>
<keyword evidence="3" id="KW-1185">Reference proteome</keyword>
<dbReference type="AlphaFoldDB" id="A0A9Q8LI75"/>
<dbReference type="KEGG" id="ffu:CLAFUR5_05733"/>
<protein>
    <submittedName>
        <fullName evidence="2">Uncharacterized protein</fullName>
    </submittedName>
</protein>
<gene>
    <name evidence="2" type="ORF">CLAFUR5_05733</name>
</gene>
<organism evidence="2 3">
    <name type="scientific">Passalora fulva</name>
    <name type="common">Tomato leaf mold</name>
    <name type="synonym">Cladosporium fulvum</name>
    <dbReference type="NCBI Taxonomy" id="5499"/>
    <lineage>
        <taxon>Eukaryota</taxon>
        <taxon>Fungi</taxon>
        <taxon>Dikarya</taxon>
        <taxon>Ascomycota</taxon>
        <taxon>Pezizomycotina</taxon>
        <taxon>Dothideomycetes</taxon>
        <taxon>Dothideomycetidae</taxon>
        <taxon>Mycosphaerellales</taxon>
        <taxon>Mycosphaerellaceae</taxon>
        <taxon>Fulvia</taxon>
    </lineage>
</organism>
<accession>A0A9Q8LI75</accession>
<sequence length="173" mass="19016">MLTFGPPIDAGSSATQNDHHSKVTSTTKLSTDRSPTPNPKRSSGLTPTEIKSTKDAIDDLLADIEAGGFATASTNQTFPELEDSFQYRRPITLPEPVHVKPFIRPTTPNRNSMKPMGLGPAYAPPVSYSTKPKISDSRSRSAEPRPRRPVMSASDTWKRLGSSTYHFVDDERM</sequence>
<proteinExistence type="predicted"/>
<feature type="compositionally biased region" description="Polar residues" evidence="1">
    <location>
        <begin position="23"/>
        <end position="50"/>
    </location>
</feature>
<evidence type="ECO:0000313" key="2">
    <source>
        <dbReference type="EMBL" id="UJO17944.1"/>
    </source>
</evidence>
<feature type="compositionally biased region" description="Basic and acidic residues" evidence="1">
    <location>
        <begin position="133"/>
        <end position="146"/>
    </location>
</feature>
<dbReference type="OrthoDB" id="10537836at2759"/>
<dbReference type="Proteomes" id="UP000756132">
    <property type="component" value="Chromosome 5"/>
</dbReference>
<evidence type="ECO:0000256" key="1">
    <source>
        <dbReference type="SAM" id="MobiDB-lite"/>
    </source>
</evidence>
<reference evidence="2" key="1">
    <citation type="submission" date="2021-12" db="EMBL/GenBank/DDBJ databases">
        <authorList>
            <person name="Zaccaron A."/>
            <person name="Stergiopoulos I."/>
        </authorList>
    </citation>
    <scope>NUCLEOTIDE SEQUENCE</scope>
    <source>
        <strain evidence="2">Race5_Kim</strain>
    </source>
</reference>
<evidence type="ECO:0000313" key="3">
    <source>
        <dbReference type="Proteomes" id="UP000756132"/>
    </source>
</evidence>
<name>A0A9Q8LI75_PASFU</name>
<dbReference type="RefSeq" id="XP_047762310.1">
    <property type="nucleotide sequence ID" value="XM_047904881.1"/>
</dbReference>
<reference evidence="2" key="2">
    <citation type="journal article" date="2022" name="Microb. Genom.">
        <title>A chromosome-scale genome assembly of the tomato pathogen Cladosporium fulvum reveals a compartmentalized genome architecture and the presence of a dispensable chromosome.</title>
        <authorList>
            <person name="Zaccaron A.Z."/>
            <person name="Chen L.H."/>
            <person name="Samaras A."/>
            <person name="Stergiopoulos I."/>
        </authorList>
    </citation>
    <scope>NUCLEOTIDE SEQUENCE</scope>
    <source>
        <strain evidence="2">Race5_Kim</strain>
    </source>
</reference>